<dbReference type="Pfam" id="PF00271">
    <property type="entry name" value="Helicase_C"/>
    <property type="match status" value="1"/>
</dbReference>
<dbReference type="STRING" id="4999.A0A1Y1UHV5"/>
<dbReference type="PROSITE" id="PS00039">
    <property type="entry name" value="DEAD_ATP_HELICASE"/>
    <property type="match status" value="1"/>
</dbReference>
<dbReference type="PANTHER" id="PTHR47959">
    <property type="entry name" value="ATP-DEPENDENT RNA HELICASE RHLE-RELATED"/>
    <property type="match status" value="1"/>
</dbReference>
<dbReference type="InterPro" id="IPR014014">
    <property type="entry name" value="RNA_helicase_DEAD_Q_motif"/>
</dbReference>
<dbReference type="CDD" id="cd17955">
    <property type="entry name" value="DEADc_DDX49"/>
    <property type="match status" value="1"/>
</dbReference>
<dbReference type="InterPro" id="IPR001650">
    <property type="entry name" value="Helicase_C-like"/>
</dbReference>
<dbReference type="InterPro" id="IPR011545">
    <property type="entry name" value="DEAD/DEAH_box_helicase_dom"/>
</dbReference>
<dbReference type="Gene3D" id="3.40.50.300">
    <property type="entry name" value="P-loop containing nucleotide triphosphate hydrolases"/>
    <property type="match status" value="2"/>
</dbReference>
<dbReference type="GeneID" id="33557735"/>
<proteinExistence type="inferred from homology"/>
<feature type="compositionally biased region" description="Low complexity" evidence="11">
    <location>
        <begin position="104"/>
        <end position="118"/>
    </location>
</feature>
<evidence type="ECO:0000256" key="8">
    <source>
        <dbReference type="ARBA" id="ARBA00023242"/>
    </source>
</evidence>
<dbReference type="PROSITE" id="PS51192">
    <property type="entry name" value="HELICASE_ATP_BIND_1"/>
    <property type="match status" value="1"/>
</dbReference>
<dbReference type="GO" id="GO:0005634">
    <property type="term" value="C:nucleus"/>
    <property type="evidence" value="ECO:0007669"/>
    <property type="project" value="UniProtKB-SubCell"/>
</dbReference>
<keyword evidence="16" id="KW-1185">Reference proteome</keyword>
<dbReference type="PROSITE" id="PS51194">
    <property type="entry name" value="HELICASE_CTER"/>
    <property type="match status" value="1"/>
</dbReference>
<accession>A0A1Y1UHV5</accession>
<evidence type="ECO:0000256" key="10">
    <source>
        <dbReference type="RuleBase" id="RU000492"/>
    </source>
</evidence>
<dbReference type="SMART" id="SM00487">
    <property type="entry name" value="DEXDc"/>
    <property type="match status" value="1"/>
</dbReference>
<dbReference type="InterPro" id="IPR027417">
    <property type="entry name" value="P-loop_NTPase"/>
</dbReference>
<reference evidence="15 16" key="1">
    <citation type="submission" date="2017-03" db="EMBL/GenBank/DDBJ databases">
        <title>Widespread Adenine N6-methylation of Active Genes in Fungi.</title>
        <authorList>
            <consortium name="DOE Joint Genome Institute"/>
            <person name="Mondo S.J."/>
            <person name="Dannebaum R.O."/>
            <person name="Kuo R.C."/>
            <person name="Louie K.B."/>
            <person name="Bewick A.J."/>
            <person name="Labutti K."/>
            <person name="Haridas S."/>
            <person name="Kuo A."/>
            <person name="Salamov A."/>
            <person name="Ahrendt S.R."/>
            <person name="Lau R."/>
            <person name="Bowen B.P."/>
            <person name="Lipzen A."/>
            <person name="Sullivan W."/>
            <person name="Andreopoulos W.B."/>
            <person name="Clum A."/>
            <person name="Lindquist E."/>
            <person name="Daum C."/>
            <person name="Northen T.R."/>
            <person name="Ramamoorthy G."/>
            <person name="Schmitz R.J."/>
            <person name="Gryganskyi A."/>
            <person name="Culley D."/>
            <person name="Magnuson J."/>
            <person name="James T.Y."/>
            <person name="O'Malley M.A."/>
            <person name="Stajich J.E."/>
            <person name="Spatafora J.W."/>
            <person name="Visel A."/>
            <person name="Grigoriev I.V."/>
        </authorList>
    </citation>
    <scope>NUCLEOTIDE SEQUENCE [LARGE SCALE GENOMIC DNA]</scope>
    <source>
        <strain evidence="15 16">NRRL Y-17943</strain>
    </source>
</reference>
<evidence type="ECO:0000256" key="1">
    <source>
        <dbReference type="ARBA" id="ARBA00004123"/>
    </source>
</evidence>
<dbReference type="CDD" id="cd18787">
    <property type="entry name" value="SF2_C_DEAD"/>
    <property type="match status" value="1"/>
</dbReference>
<dbReference type="RefSeq" id="XP_021870734.1">
    <property type="nucleotide sequence ID" value="XM_022015926.1"/>
</dbReference>
<comment type="subcellular location">
    <subcellularLocation>
        <location evidence="1">Nucleus</location>
    </subcellularLocation>
</comment>
<evidence type="ECO:0000256" key="5">
    <source>
        <dbReference type="ARBA" id="ARBA00022806"/>
    </source>
</evidence>
<dbReference type="GO" id="GO:0005524">
    <property type="term" value="F:ATP binding"/>
    <property type="evidence" value="ECO:0007669"/>
    <property type="project" value="UniProtKB-KW"/>
</dbReference>
<evidence type="ECO:0000256" key="9">
    <source>
        <dbReference type="PROSITE-ProRule" id="PRU00552"/>
    </source>
</evidence>
<keyword evidence="3 10" id="KW-0547">Nucleotide-binding</keyword>
<feature type="region of interest" description="Disordered" evidence="11">
    <location>
        <begin position="419"/>
        <end position="447"/>
    </location>
</feature>
<dbReference type="InterPro" id="IPR014001">
    <property type="entry name" value="Helicase_ATP-bd"/>
</dbReference>
<dbReference type="GO" id="GO:0010467">
    <property type="term" value="P:gene expression"/>
    <property type="evidence" value="ECO:0007669"/>
    <property type="project" value="UniProtKB-ARBA"/>
</dbReference>
<protein>
    <submittedName>
        <fullName evidence="15">p-loop containing nucleoside triphosphate hydrolase protein</fullName>
    </submittedName>
</protein>
<dbReference type="SMART" id="SM00490">
    <property type="entry name" value="HELICc"/>
    <property type="match status" value="1"/>
</dbReference>
<dbReference type="InterPro" id="IPR000629">
    <property type="entry name" value="RNA-helicase_DEAD-box_CS"/>
</dbReference>
<keyword evidence="5 10" id="KW-0347">Helicase</keyword>
<gene>
    <name evidence="15" type="ORF">BD324DRAFT_626713</name>
</gene>
<evidence type="ECO:0000256" key="11">
    <source>
        <dbReference type="SAM" id="MobiDB-lite"/>
    </source>
</evidence>
<sequence>MVKTGSTSNGEASMKVKRRSNDLRTASEATETPESLFLDQSEILKSMMAAKVSKGKERETSSEGSDGEDGVDSEDDIELEDVSEPGDDLSARSPRRLQSDIDGSSEAESSWAASRRASPPNQRLTALGVSRISLGKTRGVQKPSADEPKPSLFSSAGSKNETFESLGLSRPLITALAGISIRSPTEIQSACVPQILKGRDCIGGAKTGSGKTLAFALPIVERIARDPFGIWAVVLTPTRELAYQLAEQFIAVGKPLGLETITVVGGMDMMGQAAALEKRPHIVVATPGRLCDLLRSSSGGVNKLSRAKVLVLDEADRMLTPTFAPDLAYLFSQMPADRQTCLFTATINDTILQLAEKPAQPGRPKPFMYRVESDTKTVLDLKQKYLFIPSQIRDPYLVYLLHHPPSDIDTILRTTAKPNKDIANMTKSRKRRQRSESEESEDDLPPIPSTIIFTQRCATAHLVHLLLNQLEIPSVPLHSHLTQPHRLESLARFRAQQVPILVTTDVGSRGLDIPQVAMVINWDCPRRSDDYIHRVGRTARAGRGGVAVTVVTEKDVDLVQMIESEVGVKMEELDLPEEQVLESLNSVSVARRVATMEMHDTGFGERQATNKAKALRNVKRAKRDAGAKA</sequence>
<keyword evidence="2" id="KW-0690">Ribosome biogenesis</keyword>
<evidence type="ECO:0000256" key="7">
    <source>
        <dbReference type="ARBA" id="ARBA00022884"/>
    </source>
</evidence>
<feature type="domain" description="DEAD-box RNA helicase Q" evidence="14">
    <location>
        <begin position="161"/>
        <end position="189"/>
    </location>
</feature>
<dbReference type="PROSITE" id="PS51195">
    <property type="entry name" value="Q_MOTIF"/>
    <property type="match status" value="1"/>
</dbReference>
<keyword evidence="6 10" id="KW-0067">ATP-binding</keyword>
<feature type="region of interest" description="Disordered" evidence="11">
    <location>
        <begin position="1"/>
        <end position="158"/>
    </location>
</feature>
<evidence type="ECO:0000313" key="15">
    <source>
        <dbReference type="EMBL" id="ORX36665.1"/>
    </source>
</evidence>
<evidence type="ECO:0000259" key="14">
    <source>
        <dbReference type="PROSITE" id="PS51195"/>
    </source>
</evidence>
<evidence type="ECO:0000259" key="12">
    <source>
        <dbReference type="PROSITE" id="PS51192"/>
    </source>
</evidence>
<dbReference type="GO" id="GO:0016787">
    <property type="term" value="F:hydrolase activity"/>
    <property type="evidence" value="ECO:0007669"/>
    <property type="project" value="UniProtKB-KW"/>
</dbReference>
<dbReference type="EMBL" id="NBSH01000007">
    <property type="protein sequence ID" value="ORX36665.1"/>
    <property type="molecule type" value="Genomic_DNA"/>
</dbReference>
<feature type="compositionally biased region" description="Acidic residues" evidence="11">
    <location>
        <begin position="65"/>
        <end position="87"/>
    </location>
</feature>
<keyword evidence="4 10" id="KW-0378">Hydrolase</keyword>
<feature type="domain" description="Helicase C-terminal" evidence="13">
    <location>
        <begin position="430"/>
        <end position="581"/>
    </location>
</feature>
<evidence type="ECO:0000256" key="4">
    <source>
        <dbReference type="ARBA" id="ARBA00022801"/>
    </source>
</evidence>
<dbReference type="InterPro" id="IPR050079">
    <property type="entry name" value="DEAD_box_RNA_helicase"/>
</dbReference>
<name>A0A1Y1UHV5_9TREE</name>
<dbReference type="Proteomes" id="UP000193218">
    <property type="component" value="Unassembled WGS sequence"/>
</dbReference>
<dbReference type="Pfam" id="PF00270">
    <property type="entry name" value="DEAD"/>
    <property type="match status" value="1"/>
</dbReference>
<evidence type="ECO:0000256" key="2">
    <source>
        <dbReference type="ARBA" id="ARBA00022517"/>
    </source>
</evidence>
<evidence type="ECO:0000256" key="6">
    <source>
        <dbReference type="ARBA" id="ARBA00022840"/>
    </source>
</evidence>
<evidence type="ECO:0000256" key="3">
    <source>
        <dbReference type="ARBA" id="ARBA00022741"/>
    </source>
</evidence>
<feature type="compositionally biased region" description="Polar residues" evidence="11">
    <location>
        <begin position="23"/>
        <end position="33"/>
    </location>
</feature>
<comment type="similarity">
    <text evidence="10">Belongs to the DEAD box helicase family.</text>
</comment>
<dbReference type="GO" id="GO:0005829">
    <property type="term" value="C:cytosol"/>
    <property type="evidence" value="ECO:0007669"/>
    <property type="project" value="TreeGrafter"/>
</dbReference>
<dbReference type="GO" id="GO:0042254">
    <property type="term" value="P:ribosome biogenesis"/>
    <property type="evidence" value="ECO:0007669"/>
    <property type="project" value="UniProtKB-KW"/>
</dbReference>
<feature type="short sequence motif" description="Q motif" evidence="9">
    <location>
        <begin position="161"/>
        <end position="189"/>
    </location>
</feature>
<comment type="caution">
    <text evidence="15">The sequence shown here is derived from an EMBL/GenBank/DDBJ whole genome shotgun (WGS) entry which is preliminary data.</text>
</comment>
<feature type="compositionally biased region" description="Polar residues" evidence="11">
    <location>
        <begin position="1"/>
        <end position="11"/>
    </location>
</feature>
<organism evidence="15 16">
    <name type="scientific">Kockovaella imperatae</name>
    <dbReference type="NCBI Taxonomy" id="4999"/>
    <lineage>
        <taxon>Eukaryota</taxon>
        <taxon>Fungi</taxon>
        <taxon>Dikarya</taxon>
        <taxon>Basidiomycota</taxon>
        <taxon>Agaricomycotina</taxon>
        <taxon>Tremellomycetes</taxon>
        <taxon>Tremellales</taxon>
        <taxon>Cuniculitremaceae</taxon>
        <taxon>Kockovaella</taxon>
    </lineage>
</organism>
<dbReference type="AlphaFoldDB" id="A0A1Y1UHV5"/>
<feature type="domain" description="Helicase ATP-binding" evidence="12">
    <location>
        <begin position="192"/>
        <end position="365"/>
    </location>
</feature>
<dbReference type="GO" id="GO:0003724">
    <property type="term" value="F:RNA helicase activity"/>
    <property type="evidence" value="ECO:0007669"/>
    <property type="project" value="InterPro"/>
</dbReference>
<evidence type="ECO:0000313" key="16">
    <source>
        <dbReference type="Proteomes" id="UP000193218"/>
    </source>
</evidence>
<keyword evidence="8" id="KW-0539">Nucleus</keyword>
<dbReference type="GO" id="GO:0003723">
    <property type="term" value="F:RNA binding"/>
    <property type="evidence" value="ECO:0007669"/>
    <property type="project" value="UniProtKB-KW"/>
</dbReference>
<dbReference type="SUPFAM" id="SSF52540">
    <property type="entry name" value="P-loop containing nucleoside triphosphate hydrolases"/>
    <property type="match status" value="1"/>
</dbReference>
<keyword evidence="7" id="KW-0694">RNA-binding</keyword>
<evidence type="ECO:0000259" key="13">
    <source>
        <dbReference type="PROSITE" id="PS51194"/>
    </source>
</evidence>
<dbReference type="FunCoup" id="A0A1Y1UHV5">
    <property type="interactions" value="363"/>
</dbReference>
<dbReference type="InParanoid" id="A0A1Y1UHV5"/>
<dbReference type="OrthoDB" id="10261904at2759"/>
<dbReference type="PANTHER" id="PTHR47959:SF24">
    <property type="entry name" value="ATP-DEPENDENT RNA HELICASE"/>
    <property type="match status" value="1"/>
</dbReference>